<reference evidence="5 6" key="1">
    <citation type="journal article" date="2019" name="Mol. Biol. Evol.">
        <title>Blast fungal genomes show frequent chromosomal changes, gene gains and losses, and effector gene turnover.</title>
        <authorList>
            <person name="Gomez Luciano L.B."/>
            <person name="Jason Tsai I."/>
            <person name="Chuma I."/>
            <person name="Tosa Y."/>
            <person name="Chen Y.H."/>
            <person name="Li J.Y."/>
            <person name="Li M.Y."/>
            <person name="Jade Lu M.Y."/>
            <person name="Nakayashiki H."/>
            <person name="Li W.H."/>
        </authorList>
    </citation>
    <scope>NUCLEOTIDE SEQUENCE [LARGE SCALE GENOMIC DNA]</scope>
    <source>
        <strain evidence="5 6">NI907</strain>
    </source>
</reference>
<proteinExistence type="inferred from homology"/>
<gene>
    <name evidence="6" type="ORF">PgNI_11477</name>
</gene>
<dbReference type="GO" id="GO:0032543">
    <property type="term" value="P:mitochondrial translation"/>
    <property type="evidence" value="ECO:0007669"/>
    <property type="project" value="TreeGrafter"/>
</dbReference>
<evidence type="ECO:0000256" key="3">
    <source>
        <dbReference type="ARBA" id="ARBA00023274"/>
    </source>
</evidence>
<dbReference type="InterPro" id="IPR036870">
    <property type="entry name" value="Ribosomal_bS18_sf"/>
</dbReference>
<dbReference type="Proteomes" id="UP000515153">
    <property type="component" value="Chromosome VI"/>
</dbReference>
<evidence type="ECO:0000313" key="6">
    <source>
        <dbReference type="RefSeq" id="XP_030976696.1"/>
    </source>
</evidence>
<organism evidence="5 6">
    <name type="scientific">Pyricularia grisea</name>
    <name type="common">Crabgrass-specific blast fungus</name>
    <name type="synonym">Magnaporthe grisea</name>
    <dbReference type="NCBI Taxonomy" id="148305"/>
    <lineage>
        <taxon>Eukaryota</taxon>
        <taxon>Fungi</taxon>
        <taxon>Dikarya</taxon>
        <taxon>Ascomycota</taxon>
        <taxon>Pezizomycotina</taxon>
        <taxon>Sordariomycetes</taxon>
        <taxon>Sordariomycetidae</taxon>
        <taxon>Magnaporthales</taxon>
        <taxon>Pyriculariaceae</taxon>
        <taxon>Pyricularia</taxon>
    </lineage>
</organism>
<dbReference type="GO" id="GO:0005763">
    <property type="term" value="C:mitochondrial small ribosomal subunit"/>
    <property type="evidence" value="ECO:0007669"/>
    <property type="project" value="TreeGrafter"/>
</dbReference>
<dbReference type="GeneID" id="41966348"/>
<keyword evidence="2" id="KW-0689">Ribosomal protein</keyword>
<evidence type="ECO:0000256" key="4">
    <source>
        <dbReference type="ARBA" id="ARBA00035264"/>
    </source>
</evidence>
<protein>
    <recommendedName>
        <fullName evidence="4">Small ribosomal subunit protein bS18m</fullName>
    </recommendedName>
</protein>
<keyword evidence="3" id="KW-0687">Ribonucleoprotein</keyword>
<dbReference type="InterPro" id="IPR001648">
    <property type="entry name" value="Ribosomal_bS18"/>
</dbReference>
<dbReference type="RefSeq" id="XP_030976696.1">
    <property type="nucleotide sequence ID" value="XM_031131443.1"/>
</dbReference>
<evidence type="ECO:0000256" key="1">
    <source>
        <dbReference type="ARBA" id="ARBA00005589"/>
    </source>
</evidence>
<dbReference type="PANTHER" id="PTHR13479">
    <property type="entry name" value="30S RIBOSOMAL PROTEIN S18"/>
    <property type="match status" value="1"/>
</dbReference>
<evidence type="ECO:0000256" key="2">
    <source>
        <dbReference type="ARBA" id="ARBA00022980"/>
    </source>
</evidence>
<dbReference type="GO" id="GO:0070181">
    <property type="term" value="F:small ribosomal subunit rRNA binding"/>
    <property type="evidence" value="ECO:0007669"/>
    <property type="project" value="TreeGrafter"/>
</dbReference>
<dbReference type="Pfam" id="PF01084">
    <property type="entry name" value="Ribosomal_S18"/>
    <property type="match status" value="1"/>
</dbReference>
<dbReference type="SUPFAM" id="SSF46911">
    <property type="entry name" value="Ribosomal protein S18"/>
    <property type="match status" value="1"/>
</dbReference>
<accession>A0A6P8AP55</accession>
<dbReference type="OrthoDB" id="21463at2759"/>
<reference evidence="6" key="2">
    <citation type="submission" date="2019-10" db="EMBL/GenBank/DDBJ databases">
        <authorList>
            <consortium name="NCBI Genome Project"/>
        </authorList>
    </citation>
    <scope>NUCLEOTIDE SEQUENCE</scope>
    <source>
        <strain evidence="6">NI907</strain>
    </source>
</reference>
<keyword evidence="5" id="KW-1185">Reference proteome</keyword>
<name>A0A6P8AP55_PYRGI</name>
<dbReference type="AlphaFoldDB" id="A0A6P8AP55"/>
<dbReference type="PANTHER" id="PTHR13479:SF40">
    <property type="entry name" value="SMALL RIBOSOMAL SUBUNIT PROTEIN BS18M"/>
    <property type="match status" value="1"/>
</dbReference>
<comment type="similarity">
    <text evidence="1">Belongs to the bacterial ribosomal protein bS18 family.</text>
</comment>
<dbReference type="KEGG" id="pgri:PgNI_11477"/>
<dbReference type="FunFam" id="4.10.640.10:FF:000013">
    <property type="entry name" value="37S ribosomal protein S18"/>
    <property type="match status" value="1"/>
</dbReference>
<dbReference type="Gene3D" id="4.10.640.10">
    <property type="entry name" value="Ribosomal protein S18"/>
    <property type="match status" value="1"/>
</dbReference>
<dbReference type="GO" id="GO:0003735">
    <property type="term" value="F:structural constituent of ribosome"/>
    <property type="evidence" value="ECO:0007669"/>
    <property type="project" value="InterPro"/>
</dbReference>
<sequence length="218" mass="24618">MPPRLAPFQSLAGQCRAFVCQQTAKFSSTSPAARLDKSLASSGSKLLSQTDAGSGETPANAIKKFMWSAEARERNKNDYAARQERTQSQLRKNQVANNYLRQSPRRWNHGELYSPHDLSPEELARFRKPTRPKFDVIDVLGINPLDEYQNFSMISEYMTPMGRIKHPKETCLRPVNQRKIAKAIRRAVGLGLHPSVHHHPELLKTRYAAVSAPGRRSV</sequence>
<evidence type="ECO:0000313" key="5">
    <source>
        <dbReference type="Proteomes" id="UP000515153"/>
    </source>
</evidence>
<reference evidence="6" key="3">
    <citation type="submission" date="2025-08" db="UniProtKB">
        <authorList>
            <consortium name="RefSeq"/>
        </authorList>
    </citation>
    <scope>IDENTIFICATION</scope>
    <source>
        <strain evidence="6">NI907</strain>
    </source>
</reference>